<sequence length="157" mass="17762">MFQTGKEACKGSCGVLVQVKNSRWETIWNRVVRMLKKQLKGGTKNESWKGSQTREFYPMNPIQRGTCLRPHVSFQGHRSNGETPRGHRSNGETPRGKFKLGNSKKETQRGGLGNENRSTINKVNACLLHNRLLVTVETCSNPLLHFTDISIDALARW</sequence>
<comment type="caution">
    <text evidence="2">The sequence shown here is derived from an EMBL/GenBank/DDBJ whole genome shotgun (WGS) entry which is preliminary data.</text>
</comment>
<organism evidence="2 3">
    <name type="scientific">Trichonephila clavata</name>
    <name type="common">Joro spider</name>
    <name type="synonym">Nephila clavata</name>
    <dbReference type="NCBI Taxonomy" id="2740835"/>
    <lineage>
        <taxon>Eukaryota</taxon>
        <taxon>Metazoa</taxon>
        <taxon>Ecdysozoa</taxon>
        <taxon>Arthropoda</taxon>
        <taxon>Chelicerata</taxon>
        <taxon>Arachnida</taxon>
        <taxon>Araneae</taxon>
        <taxon>Araneomorphae</taxon>
        <taxon>Entelegynae</taxon>
        <taxon>Araneoidea</taxon>
        <taxon>Nephilidae</taxon>
        <taxon>Trichonephila</taxon>
    </lineage>
</organism>
<evidence type="ECO:0000256" key="1">
    <source>
        <dbReference type="SAM" id="MobiDB-lite"/>
    </source>
</evidence>
<feature type="region of interest" description="Disordered" evidence="1">
    <location>
        <begin position="72"/>
        <end position="116"/>
    </location>
</feature>
<dbReference type="EMBL" id="BMAO01024606">
    <property type="protein sequence ID" value="GFQ96436.1"/>
    <property type="molecule type" value="Genomic_DNA"/>
</dbReference>
<dbReference type="AlphaFoldDB" id="A0A8X6L5T9"/>
<accession>A0A8X6L5T9</accession>
<gene>
    <name evidence="2" type="ORF">TNCT_445151</name>
</gene>
<keyword evidence="3" id="KW-1185">Reference proteome</keyword>
<protein>
    <submittedName>
        <fullName evidence="2">Uncharacterized protein</fullName>
    </submittedName>
</protein>
<evidence type="ECO:0000313" key="2">
    <source>
        <dbReference type="EMBL" id="GFQ96436.1"/>
    </source>
</evidence>
<name>A0A8X6L5T9_TRICU</name>
<reference evidence="2" key="1">
    <citation type="submission" date="2020-07" db="EMBL/GenBank/DDBJ databases">
        <title>Multicomponent nature underlies the extraordinary mechanical properties of spider dragline silk.</title>
        <authorList>
            <person name="Kono N."/>
            <person name="Nakamura H."/>
            <person name="Mori M."/>
            <person name="Yoshida Y."/>
            <person name="Ohtoshi R."/>
            <person name="Malay A.D."/>
            <person name="Moran D.A.P."/>
            <person name="Tomita M."/>
            <person name="Numata K."/>
            <person name="Arakawa K."/>
        </authorList>
    </citation>
    <scope>NUCLEOTIDE SEQUENCE</scope>
</reference>
<proteinExistence type="predicted"/>
<evidence type="ECO:0000313" key="3">
    <source>
        <dbReference type="Proteomes" id="UP000887116"/>
    </source>
</evidence>
<dbReference type="Proteomes" id="UP000887116">
    <property type="component" value="Unassembled WGS sequence"/>
</dbReference>